<gene>
    <name evidence="1" type="ORF">G7087_08745</name>
</gene>
<evidence type="ECO:0000313" key="2">
    <source>
        <dbReference type="Proteomes" id="UP000802098"/>
    </source>
</evidence>
<keyword evidence="2" id="KW-1185">Reference proteome</keyword>
<accession>A0ABX0HY53</accession>
<reference evidence="1 2" key="1">
    <citation type="submission" date="2020-03" db="EMBL/GenBank/DDBJ databases">
        <title>Rubrivivax benzoatilyticus JA2 (sequenced after 10 years sub-culturing).</title>
        <authorList>
            <person name="Gupta D."/>
            <person name="Chintalapati S."/>
            <person name="Chintalapati V.R."/>
        </authorList>
    </citation>
    <scope>NUCLEOTIDE SEQUENCE [LARGE SCALE GENOMIC DNA]</scope>
    <source>
        <strain evidence="1 2">JA2-Mal</strain>
    </source>
</reference>
<organism evidence="1 2">
    <name type="scientific">Rubrivivax benzoatilyticus</name>
    <dbReference type="NCBI Taxonomy" id="316997"/>
    <lineage>
        <taxon>Bacteria</taxon>
        <taxon>Pseudomonadati</taxon>
        <taxon>Pseudomonadota</taxon>
        <taxon>Betaproteobacteria</taxon>
        <taxon>Burkholderiales</taxon>
        <taxon>Sphaerotilaceae</taxon>
        <taxon>Rubrivivax</taxon>
    </lineage>
</organism>
<comment type="caution">
    <text evidence="1">The sequence shown here is derived from an EMBL/GenBank/DDBJ whole genome shotgun (WGS) entry which is preliminary data.</text>
</comment>
<evidence type="ECO:0000313" key="1">
    <source>
        <dbReference type="EMBL" id="NHK98458.1"/>
    </source>
</evidence>
<sequence length="160" mass="17608">MPNTCPTPYHWLSTDEVVQLALTAYHAACRNYDQWAAKHPEDAADDAASGDMGNRELAASVGEIFTYQLEHLGHTKGVPGFDGGCTEWMRRNPEYWGLASEYVDNSPRNSAEKLAQPDIHCRCFGPIAAVGFRYIFSLRTSSPSLSACADTPFLRGLGFC</sequence>
<protein>
    <submittedName>
        <fullName evidence="1">Uncharacterized protein</fullName>
    </submittedName>
</protein>
<name>A0ABX0HY53_9BURK</name>
<dbReference type="Proteomes" id="UP000802098">
    <property type="component" value="Unassembled WGS sequence"/>
</dbReference>
<proteinExistence type="predicted"/>
<dbReference type="EMBL" id="JAAOCD010000003">
    <property type="protein sequence ID" value="NHK98458.1"/>
    <property type="molecule type" value="Genomic_DNA"/>
</dbReference>
<dbReference type="RefSeq" id="WP_009856915.1">
    <property type="nucleotide sequence ID" value="NZ_JAAOCD010000003.1"/>
</dbReference>